<gene>
    <name evidence="2" type="ORF">JKILLFL_G1290</name>
</gene>
<proteinExistence type="predicted"/>
<dbReference type="EMBL" id="CAJHJF010001774">
    <property type="protein sequence ID" value="CAD6921667.1"/>
    <property type="molecule type" value="Genomic_DNA"/>
</dbReference>
<accession>A0A9N8LI80</accession>
<evidence type="ECO:0000313" key="3">
    <source>
        <dbReference type="Proteomes" id="UP000836404"/>
    </source>
</evidence>
<keyword evidence="3" id="KW-1185">Reference proteome</keyword>
<organism evidence="2 3">
    <name type="scientific">Tilletia laevis</name>
    <dbReference type="NCBI Taxonomy" id="157183"/>
    <lineage>
        <taxon>Eukaryota</taxon>
        <taxon>Fungi</taxon>
        <taxon>Dikarya</taxon>
        <taxon>Basidiomycota</taxon>
        <taxon>Ustilaginomycotina</taxon>
        <taxon>Exobasidiomycetes</taxon>
        <taxon>Tilletiales</taxon>
        <taxon>Tilletiaceae</taxon>
        <taxon>Tilletia</taxon>
    </lineage>
</organism>
<dbReference type="AlphaFoldDB" id="A0A9N8LI80"/>
<reference evidence="2 3" key="1">
    <citation type="submission" date="2020-10" db="EMBL/GenBank/DDBJ databases">
        <authorList>
            <person name="Sedaghatjoo S."/>
        </authorList>
    </citation>
    <scope>NUCLEOTIDE SEQUENCE [LARGE SCALE GENOMIC DNA]</scope>
    <source>
        <strain evidence="2 3">LLFL</strain>
    </source>
</reference>
<feature type="compositionally biased region" description="Polar residues" evidence="1">
    <location>
        <begin position="1"/>
        <end position="13"/>
    </location>
</feature>
<evidence type="ECO:0000256" key="1">
    <source>
        <dbReference type="SAM" id="MobiDB-lite"/>
    </source>
</evidence>
<name>A0A9N8LI80_9BASI</name>
<protein>
    <submittedName>
        <fullName evidence="2">Uncharacterized protein</fullName>
    </submittedName>
</protein>
<comment type="caution">
    <text evidence="2">The sequence shown here is derived from an EMBL/GenBank/DDBJ whole genome shotgun (WGS) entry which is preliminary data.</text>
</comment>
<feature type="region of interest" description="Disordered" evidence="1">
    <location>
        <begin position="1"/>
        <end position="21"/>
    </location>
</feature>
<sequence>MPDNTTTSTSPSIPHQPPYSLRADGTRARAFFPLLAGSLVPSASAVSSADRCKTRHSITQDITIQLPSVARDSSGLAQLPVLQ</sequence>
<dbReference type="Proteomes" id="UP000836404">
    <property type="component" value="Unassembled WGS sequence"/>
</dbReference>
<evidence type="ECO:0000313" key="2">
    <source>
        <dbReference type="EMBL" id="CAD6921667.1"/>
    </source>
</evidence>